<protein>
    <recommendedName>
        <fullName evidence="4">DUF1906 domain-containing protein</fullName>
    </recommendedName>
</protein>
<proteinExistence type="predicted"/>
<dbReference type="Proteomes" id="UP001499882">
    <property type="component" value="Unassembled WGS sequence"/>
</dbReference>
<dbReference type="SUPFAM" id="SSF51445">
    <property type="entry name" value="(Trans)glycosidases"/>
    <property type="match status" value="1"/>
</dbReference>
<keyword evidence="3" id="KW-1185">Reference proteome</keyword>
<feature type="region of interest" description="Disordered" evidence="1">
    <location>
        <begin position="1"/>
        <end position="23"/>
    </location>
</feature>
<dbReference type="Gene3D" id="3.20.20.80">
    <property type="entry name" value="Glycosidases"/>
    <property type="match status" value="1"/>
</dbReference>
<reference evidence="3" key="1">
    <citation type="journal article" date="2019" name="Int. J. Syst. Evol. Microbiol.">
        <title>The Global Catalogue of Microorganisms (GCM) 10K type strain sequencing project: providing services to taxonomists for standard genome sequencing and annotation.</title>
        <authorList>
            <consortium name="The Broad Institute Genomics Platform"/>
            <consortium name="The Broad Institute Genome Sequencing Center for Infectious Disease"/>
            <person name="Wu L."/>
            <person name="Ma J."/>
        </authorList>
    </citation>
    <scope>NUCLEOTIDE SEQUENCE [LARGE SCALE GENOMIC DNA]</scope>
    <source>
        <strain evidence="3">JCM 18532</strain>
    </source>
</reference>
<dbReference type="EMBL" id="BAABKN010000026">
    <property type="protein sequence ID" value="GAA4751387.1"/>
    <property type="molecule type" value="Genomic_DNA"/>
</dbReference>
<evidence type="ECO:0000256" key="1">
    <source>
        <dbReference type="SAM" id="MobiDB-lite"/>
    </source>
</evidence>
<gene>
    <name evidence="2" type="ORF">GCM10023350_40810</name>
</gene>
<name>A0ABP8ZB30_9ACTN</name>
<feature type="region of interest" description="Disordered" evidence="1">
    <location>
        <begin position="47"/>
        <end position="66"/>
    </location>
</feature>
<dbReference type="InterPro" id="IPR017853">
    <property type="entry name" value="GH"/>
</dbReference>
<comment type="caution">
    <text evidence="2">The sequence shown here is derived from an EMBL/GenBank/DDBJ whole genome shotgun (WGS) entry which is preliminary data.</text>
</comment>
<evidence type="ECO:0000313" key="2">
    <source>
        <dbReference type="EMBL" id="GAA4751387.1"/>
    </source>
</evidence>
<organism evidence="2 3">
    <name type="scientific">Nocardioides endophyticus</name>
    <dbReference type="NCBI Taxonomy" id="1353775"/>
    <lineage>
        <taxon>Bacteria</taxon>
        <taxon>Bacillati</taxon>
        <taxon>Actinomycetota</taxon>
        <taxon>Actinomycetes</taxon>
        <taxon>Propionibacteriales</taxon>
        <taxon>Nocardioidaceae</taxon>
        <taxon>Nocardioides</taxon>
    </lineage>
</organism>
<evidence type="ECO:0000313" key="3">
    <source>
        <dbReference type="Proteomes" id="UP001499882"/>
    </source>
</evidence>
<evidence type="ECO:0008006" key="4">
    <source>
        <dbReference type="Google" id="ProtNLM"/>
    </source>
</evidence>
<accession>A0ABP8ZB30</accession>
<sequence>MWARPGRSSDATEGRGRTSASRPIALKQRAAALVAAAVLLTACSSGTTDGTAEVVSPDPSTPRPTAVVTPTADPETARLQALAQLAEQKAAVLPTASPSKSTIAADAPLLGGDISWPQCPKGMGIPERRTLGLPMPLPEAQYVVVGLTNGPGFTQNPCLASQVDWIRQHHLLASAYAVVSQPDAAAVKEHGTRGPFDGATDLGALANTGYQQALANVATMRAAGLTSPIVWMDVEHVPDFEWSSDVEANGAVVQGAARGYADAGYDIGVYSTPALWRDVVGDLALKAPEWRAAGQTSQAEALERCGDDWQIQGGDAVLGQWVEGQRDLDVTCPGVTEIGQWFQQY</sequence>